<gene>
    <name evidence="2" type="ORF">JOF56_000997</name>
</gene>
<feature type="region of interest" description="Disordered" evidence="1">
    <location>
        <begin position="140"/>
        <end position="161"/>
    </location>
</feature>
<evidence type="ECO:0000256" key="1">
    <source>
        <dbReference type="SAM" id="MobiDB-lite"/>
    </source>
</evidence>
<keyword evidence="3" id="KW-1185">Reference proteome</keyword>
<protein>
    <submittedName>
        <fullName evidence="2">Uncharacterized protein</fullName>
    </submittedName>
</protein>
<proteinExistence type="predicted"/>
<feature type="region of interest" description="Disordered" evidence="1">
    <location>
        <begin position="1"/>
        <end position="22"/>
    </location>
</feature>
<accession>A0ABS4T867</accession>
<comment type="caution">
    <text evidence="2">The sequence shown here is derived from an EMBL/GenBank/DDBJ whole genome shotgun (WGS) entry which is preliminary data.</text>
</comment>
<name>A0ABS4T867_9PSEU</name>
<evidence type="ECO:0000313" key="2">
    <source>
        <dbReference type="EMBL" id="MBP2320612.1"/>
    </source>
</evidence>
<reference evidence="2 3" key="1">
    <citation type="submission" date="2021-03" db="EMBL/GenBank/DDBJ databases">
        <title>Sequencing the genomes of 1000 actinobacteria strains.</title>
        <authorList>
            <person name="Klenk H.-P."/>
        </authorList>
    </citation>
    <scope>NUCLEOTIDE SEQUENCE [LARGE SCALE GENOMIC DNA]</scope>
    <source>
        <strain evidence="2 3">DSM 46670</strain>
    </source>
</reference>
<sequence length="161" mass="17917">MTMYPREQPIPRPTGAPASSTPLRDYFASGPLPAVVDGYAVLPRSLAEGMPLGWQQQMAHLMAEFHQAFGHLSWPVYRVVPSRYEVIADLDEEQLAEVGCIVEIDGDGELVYRERSGKRIADPEHTKVLVSCLDPIPREHAADLQDTPPRGFPAPQNWSSR</sequence>
<dbReference type="EMBL" id="JAGINW010000001">
    <property type="protein sequence ID" value="MBP2320612.1"/>
    <property type="molecule type" value="Genomic_DNA"/>
</dbReference>
<evidence type="ECO:0000313" key="3">
    <source>
        <dbReference type="Proteomes" id="UP001519332"/>
    </source>
</evidence>
<organism evidence="2 3">
    <name type="scientific">Kibdelosporangium banguiense</name>
    <dbReference type="NCBI Taxonomy" id="1365924"/>
    <lineage>
        <taxon>Bacteria</taxon>
        <taxon>Bacillati</taxon>
        <taxon>Actinomycetota</taxon>
        <taxon>Actinomycetes</taxon>
        <taxon>Pseudonocardiales</taxon>
        <taxon>Pseudonocardiaceae</taxon>
        <taxon>Kibdelosporangium</taxon>
    </lineage>
</organism>
<dbReference type="Proteomes" id="UP001519332">
    <property type="component" value="Unassembled WGS sequence"/>
</dbReference>